<accession>X8DHR7</accession>
<keyword evidence="2" id="KW-0808">Transferase</keyword>
<organism evidence="2 3">
    <name type="scientific">Mycobacteroides abscessus subsp. bolletii 1513</name>
    <dbReference type="NCBI Taxonomy" id="1299321"/>
    <lineage>
        <taxon>Bacteria</taxon>
        <taxon>Bacillati</taxon>
        <taxon>Actinomycetota</taxon>
        <taxon>Actinomycetes</taxon>
        <taxon>Mycobacteriales</taxon>
        <taxon>Mycobacteriaceae</taxon>
        <taxon>Mycobacteroides</taxon>
        <taxon>Mycobacteroides abscessus</taxon>
    </lineage>
</organism>
<evidence type="ECO:0000313" key="2">
    <source>
        <dbReference type="EMBL" id="EUA67909.1"/>
    </source>
</evidence>
<keyword evidence="2" id="KW-0418">Kinase</keyword>
<proteinExistence type="predicted"/>
<dbReference type="EMBL" id="JAOJ01000003">
    <property type="protein sequence ID" value="EUA67909.1"/>
    <property type="molecule type" value="Genomic_DNA"/>
</dbReference>
<dbReference type="GO" id="GO:0016301">
    <property type="term" value="F:kinase activity"/>
    <property type="evidence" value="ECO:0007669"/>
    <property type="project" value="UniProtKB-KW"/>
</dbReference>
<reference evidence="2 3" key="1">
    <citation type="submission" date="2013-12" db="EMBL/GenBank/DDBJ databases">
        <authorList>
            <person name="Zelazny A."/>
            <person name="Olivier K."/>
            <person name="Holland S."/>
            <person name="Lenaerts A."/>
            <person name="Ordway D."/>
            <person name="DeGroote M.A."/>
            <person name="Parker T."/>
            <person name="Sizemore C."/>
            <person name="Tallon L.J."/>
            <person name="Sadzewicz L.K."/>
            <person name="Sengamalay N."/>
            <person name="Fraser C.M."/>
            <person name="Hine E."/>
            <person name="Shefchek K.A."/>
            <person name="Das S.P."/>
            <person name="Tettelin H."/>
        </authorList>
    </citation>
    <scope>NUCLEOTIDE SEQUENCE [LARGE SCALE GENOMIC DNA]</scope>
    <source>
        <strain evidence="2 3">1513</strain>
    </source>
</reference>
<evidence type="ECO:0000313" key="3">
    <source>
        <dbReference type="Proteomes" id="UP000023351"/>
    </source>
</evidence>
<comment type="caution">
    <text evidence="2">The sequence shown here is derived from an EMBL/GenBank/DDBJ whole genome shotgun (WGS) entry which is preliminary data.</text>
</comment>
<feature type="region of interest" description="Disordered" evidence="1">
    <location>
        <begin position="1"/>
        <end position="41"/>
    </location>
</feature>
<dbReference type="Proteomes" id="UP000023351">
    <property type="component" value="Unassembled WGS sequence"/>
</dbReference>
<sequence>MPGCPNSPFTTSLTVPSPPCTTMTAAPSSAARRASSLACPR</sequence>
<dbReference type="AlphaFoldDB" id="X8DHR7"/>
<protein>
    <submittedName>
        <fullName evidence="2">Diacylglycerol kinase catalytic domain protein</fullName>
    </submittedName>
</protein>
<evidence type="ECO:0000256" key="1">
    <source>
        <dbReference type="SAM" id="MobiDB-lite"/>
    </source>
</evidence>
<gene>
    <name evidence="2" type="ORF">I540_4210</name>
</gene>
<feature type="compositionally biased region" description="Low complexity" evidence="1">
    <location>
        <begin position="20"/>
        <end position="41"/>
    </location>
</feature>
<name>X8DHR7_9MYCO</name>